<dbReference type="GO" id="GO:0006879">
    <property type="term" value="P:intracellular iron ion homeostasis"/>
    <property type="evidence" value="ECO:0007669"/>
    <property type="project" value="TreeGrafter"/>
</dbReference>
<evidence type="ECO:0000256" key="13">
    <source>
        <dbReference type="ARBA" id="ARBA00048483"/>
    </source>
</evidence>
<feature type="transmembrane region" description="Helical" evidence="14">
    <location>
        <begin position="91"/>
        <end position="116"/>
    </location>
</feature>
<dbReference type="STRING" id="2082308.A0A2K1R2W7"/>
<evidence type="ECO:0000256" key="6">
    <source>
        <dbReference type="ARBA" id="ARBA00022692"/>
    </source>
</evidence>
<protein>
    <recommendedName>
        <fullName evidence="3">ferric-chelate reductase (NADPH)</fullName>
        <ecNumber evidence="3">1.16.1.9</ecNumber>
    </recommendedName>
</protein>
<dbReference type="SFLD" id="SFLDS00052">
    <property type="entry name" value="Ferric_Reductase_Domain"/>
    <property type="match status" value="1"/>
</dbReference>
<evidence type="ECO:0000256" key="3">
    <source>
        <dbReference type="ARBA" id="ARBA00012668"/>
    </source>
</evidence>
<evidence type="ECO:0000259" key="15">
    <source>
        <dbReference type="PROSITE" id="PS51384"/>
    </source>
</evidence>
<dbReference type="InterPro" id="IPR039261">
    <property type="entry name" value="FNR_nucleotide-bd"/>
</dbReference>
<dbReference type="Pfam" id="PF01794">
    <property type="entry name" value="Ferric_reduct"/>
    <property type="match status" value="1"/>
</dbReference>
<dbReference type="OrthoDB" id="3944240at2759"/>
<dbReference type="InterPro" id="IPR051410">
    <property type="entry name" value="Ferric/Cupric_Reductase"/>
</dbReference>
<evidence type="ECO:0000256" key="11">
    <source>
        <dbReference type="ARBA" id="ARBA00023136"/>
    </source>
</evidence>
<evidence type="ECO:0000256" key="5">
    <source>
        <dbReference type="ARBA" id="ARBA00022475"/>
    </source>
</evidence>
<proteinExistence type="inferred from homology"/>
<comment type="similarity">
    <text evidence="2">Belongs to the ferric reductase (FRE) family.</text>
</comment>
<keyword evidence="11 14" id="KW-0472">Membrane</keyword>
<sequence length="625" mass="69046">MNQPRDVVVGGTTYKYEPYDVYFWFGALTVIALVAIVRRLQDLRIWLRLRKIASGGSIVNRNPGLFSRSTKYFIQLLRSISYTQATPTSPVWTLPTLGTSLMITSYIAFLLALQFYPPTKSQTSQGYRAGWLAVAQFPLLIGLINKNNIITHLTKTSYERLNVLHRWTARSLFLLATLHFVFLYRSFAPTTPGGILALTWTTKPCVPTGLAAYALLIWMNISTLSPIRRWCYEFFVLQHILCWFALIACVIVHVPSHTEPRTLIYVWLPLAMYLADRAWRFLRLANRNRSGMPVAILEPFEADEVEKTEGFTKISIKNPGFAEWQPGSHVLLSFPGFAPAEAHPATIVSTPKSNGGQVICLLKAENGFTKILSRFTTAEGESRKQEKVLIDGPYRSGCANVAGFETVVFVAAGTGVTYALPLLQDLAERIAGGNAVLPVRKAKFVWVVKSLSMVKALLGEVASAVKRIDSKGVDIMVTVYVTGNLGSKDGERSLDSRGTDGAASSIDDDERLVMKAFTPIMATREASVLASKEDMEKGEWKVYAVRMQSISGQTMDGPNLAEVRRGRPDLKEIMAEVVQEAEGEIGAVACGPIGFIRDVRNRVADLGFKGKAGHGIWLWVEGQGA</sequence>
<keyword evidence="10" id="KW-0406">Ion transport</keyword>
<name>A0A2K1R2W7_9PEZI</name>
<dbReference type="PANTHER" id="PTHR32361:SF9">
    <property type="entry name" value="FERRIC REDUCTASE TRANSMEMBRANE COMPONENT 3-RELATED"/>
    <property type="match status" value="1"/>
</dbReference>
<evidence type="ECO:0000313" key="17">
    <source>
        <dbReference type="Proteomes" id="UP000243797"/>
    </source>
</evidence>
<dbReference type="GO" id="GO:0052851">
    <property type="term" value="F:ferric-chelate reductase (NADPH) activity"/>
    <property type="evidence" value="ECO:0007669"/>
    <property type="project" value="UniProtKB-EC"/>
</dbReference>
<evidence type="ECO:0000256" key="4">
    <source>
        <dbReference type="ARBA" id="ARBA00022448"/>
    </source>
</evidence>
<dbReference type="GO" id="GO:0005886">
    <property type="term" value="C:plasma membrane"/>
    <property type="evidence" value="ECO:0007669"/>
    <property type="project" value="UniProtKB-SubCell"/>
</dbReference>
<dbReference type="InterPro" id="IPR017927">
    <property type="entry name" value="FAD-bd_FR_type"/>
</dbReference>
<dbReference type="InterPro" id="IPR013130">
    <property type="entry name" value="Fe3_Rdtase_TM_dom"/>
</dbReference>
<evidence type="ECO:0000256" key="12">
    <source>
        <dbReference type="ARBA" id="ARBA00023180"/>
    </source>
</evidence>
<evidence type="ECO:0000256" key="10">
    <source>
        <dbReference type="ARBA" id="ARBA00023065"/>
    </source>
</evidence>
<dbReference type="SFLD" id="SFLDG01168">
    <property type="entry name" value="Ferric_reductase_subgroup_(FRE"/>
    <property type="match status" value="1"/>
</dbReference>
<comment type="catalytic activity">
    <reaction evidence="13">
        <text>2 a Fe(II)-siderophore + NADP(+) + H(+) = 2 a Fe(III)-siderophore + NADPH</text>
        <dbReference type="Rhea" id="RHEA:28795"/>
        <dbReference type="Rhea" id="RHEA-COMP:11342"/>
        <dbReference type="Rhea" id="RHEA-COMP:11344"/>
        <dbReference type="ChEBI" id="CHEBI:15378"/>
        <dbReference type="ChEBI" id="CHEBI:29033"/>
        <dbReference type="ChEBI" id="CHEBI:29034"/>
        <dbReference type="ChEBI" id="CHEBI:57783"/>
        <dbReference type="ChEBI" id="CHEBI:58349"/>
        <dbReference type="EC" id="1.16.1.9"/>
    </reaction>
</comment>
<dbReference type="Proteomes" id="UP000243797">
    <property type="component" value="Unassembled WGS sequence"/>
</dbReference>
<comment type="subcellular location">
    <subcellularLocation>
        <location evidence="1">Cell membrane</location>
        <topology evidence="1">Multi-pass membrane protein</topology>
    </subcellularLocation>
</comment>
<dbReference type="AlphaFoldDB" id="A0A2K1R2W7"/>
<feature type="transmembrane region" description="Helical" evidence="14">
    <location>
        <begin position="21"/>
        <end position="40"/>
    </location>
</feature>
<feature type="transmembrane region" description="Helical" evidence="14">
    <location>
        <begin position="128"/>
        <end position="146"/>
    </location>
</feature>
<dbReference type="PROSITE" id="PS51384">
    <property type="entry name" value="FAD_FR"/>
    <property type="match status" value="1"/>
</dbReference>
<dbReference type="InterPro" id="IPR013112">
    <property type="entry name" value="FAD-bd_8"/>
</dbReference>
<keyword evidence="17" id="KW-1185">Reference proteome</keyword>
<dbReference type="CDD" id="cd06186">
    <property type="entry name" value="NOX_Duox_like_FAD_NADP"/>
    <property type="match status" value="1"/>
</dbReference>
<feature type="domain" description="FAD-binding FR-type" evidence="15">
    <location>
        <begin position="277"/>
        <end position="400"/>
    </location>
</feature>
<keyword evidence="8 14" id="KW-1133">Transmembrane helix</keyword>
<dbReference type="GO" id="GO:0006826">
    <property type="term" value="P:iron ion transport"/>
    <property type="evidence" value="ECO:0007669"/>
    <property type="project" value="TreeGrafter"/>
</dbReference>
<dbReference type="Gene3D" id="3.40.50.80">
    <property type="entry name" value="Nucleotide-binding domain of ferredoxin-NADP reductase (FNR) module"/>
    <property type="match status" value="1"/>
</dbReference>
<evidence type="ECO:0000313" key="16">
    <source>
        <dbReference type="EMBL" id="PNS21609.1"/>
    </source>
</evidence>
<keyword evidence="7" id="KW-0249">Electron transport</keyword>
<feature type="transmembrane region" description="Helical" evidence="14">
    <location>
        <begin position="234"/>
        <end position="256"/>
    </location>
</feature>
<accession>A0A2K1R2W7</accession>
<dbReference type="GO" id="GO:0015677">
    <property type="term" value="P:copper ion import"/>
    <property type="evidence" value="ECO:0007669"/>
    <property type="project" value="TreeGrafter"/>
</dbReference>
<dbReference type="Pfam" id="PF08030">
    <property type="entry name" value="NAD_binding_6"/>
    <property type="match status" value="1"/>
</dbReference>
<evidence type="ECO:0000256" key="9">
    <source>
        <dbReference type="ARBA" id="ARBA00023002"/>
    </source>
</evidence>
<feature type="transmembrane region" description="Helical" evidence="14">
    <location>
        <begin position="207"/>
        <end position="227"/>
    </location>
</feature>
<dbReference type="SUPFAM" id="SSF52343">
    <property type="entry name" value="Ferredoxin reductase-like, C-terminal NADP-linked domain"/>
    <property type="match status" value="1"/>
</dbReference>
<reference evidence="16 17" key="1">
    <citation type="submission" date="2017-06" db="EMBL/GenBank/DDBJ databases">
        <title>Draft genome sequence of a variant of Elsinoe murrayae.</title>
        <authorList>
            <person name="Cheng Q."/>
        </authorList>
    </citation>
    <scope>NUCLEOTIDE SEQUENCE [LARGE SCALE GENOMIC DNA]</scope>
    <source>
        <strain evidence="16 17">CQ-2017a</strain>
    </source>
</reference>
<dbReference type="InParanoid" id="A0A2K1R2W7"/>
<evidence type="ECO:0000256" key="1">
    <source>
        <dbReference type="ARBA" id="ARBA00004651"/>
    </source>
</evidence>
<evidence type="ECO:0000256" key="14">
    <source>
        <dbReference type="SAM" id="Phobius"/>
    </source>
</evidence>
<evidence type="ECO:0000256" key="8">
    <source>
        <dbReference type="ARBA" id="ARBA00022989"/>
    </source>
</evidence>
<feature type="transmembrane region" description="Helical" evidence="14">
    <location>
        <begin position="167"/>
        <end position="187"/>
    </location>
</feature>
<gene>
    <name evidence="16" type="ORF">CAC42_968</name>
</gene>
<keyword evidence="9" id="KW-0560">Oxidoreductase</keyword>
<dbReference type="EC" id="1.16.1.9" evidence="3"/>
<dbReference type="InterPro" id="IPR017938">
    <property type="entry name" value="Riboflavin_synthase-like_b-brl"/>
</dbReference>
<dbReference type="EMBL" id="NKHZ01000011">
    <property type="protein sequence ID" value="PNS21609.1"/>
    <property type="molecule type" value="Genomic_DNA"/>
</dbReference>
<keyword evidence="6 14" id="KW-0812">Transmembrane</keyword>
<keyword evidence="5" id="KW-1003">Cell membrane</keyword>
<dbReference type="Pfam" id="PF08022">
    <property type="entry name" value="FAD_binding_8"/>
    <property type="match status" value="1"/>
</dbReference>
<dbReference type="SUPFAM" id="SSF63380">
    <property type="entry name" value="Riboflavin synthase domain-like"/>
    <property type="match status" value="1"/>
</dbReference>
<evidence type="ECO:0000256" key="2">
    <source>
        <dbReference type="ARBA" id="ARBA00006278"/>
    </source>
</evidence>
<keyword evidence="12" id="KW-0325">Glycoprotein</keyword>
<comment type="caution">
    <text evidence="16">The sequence shown here is derived from an EMBL/GenBank/DDBJ whole genome shotgun (WGS) entry which is preliminary data.</text>
</comment>
<keyword evidence="4" id="KW-0813">Transport</keyword>
<evidence type="ECO:0000256" key="7">
    <source>
        <dbReference type="ARBA" id="ARBA00022982"/>
    </source>
</evidence>
<dbReference type="InterPro" id="IPR013121">
    <property type="entry name" value="Fe_red_NAD-bd_6"/>
</dbReference>
<organism evidence="16 17">
    <name type="scientific">Sphaceloma murrayae</name>
    <dbReference type="NCBI Taxonomy" id="2082308"/>
    <lineage>
        <taxon>Eukaryota</taxon>
        <taxon>Fungi</taxon>
        <taxon>Dikarya</taxon>
        <taxon>Ascomycota</taxon>
        <taxon>Pezizomycotina</taxon>
        <taxon>Dothideomycetes</taxon>
        <taxon>Dothideomycetidae</taxon>
        <taxon>Myriangiales</taxon>
        <taxon>Elsinoaceae</taxon>
        <taxon>Sphaceloma</taxon>
    </lineage>
</organism>
<dbReference type="PANTHER" id="PTHR32361">
    <property type="entry name" value="FERRIC/CUPRIC REDUCTASE TRANSMEMBRANE COMPONENT"/>
    <property type="match status" value="1"/>
</dbReference>